<dbReference type="EMBL" id="CP033073">
    <property type="protein sequence ID" value="AYN43354.1"/>
    <property type="molecule type" value="Genomic_DNA"/>
</dbReference>
<dbReference type="KEGG" id="sdd:D9753_35935"/>
<reference evidence="2 3" key="1">
    <citation type="submission" date="2018-10" db="EMBL/GenBank/DDBJ databases">
        <title>The genome of Streptomyces dangxiongensis Z022.</title>
        <authorList>
            <person name="Zhang B."/>
        </authorList>
    </citation>
    <scope>NUCLEOTIDE SEQUENCE [LARGE SCALE GENOMIC DNA]</scope>
    <source>
        <strain evidence="2 3">Z022</strain>
    </source>
</reference>
<name>A0A3G2JLX8_9ACTN</name>
<evidence type="ECO:0000313" key="2">
    <source>
        <dbReference type="EMBL" id="AYN43354.1"/>
    </source>
</evidence>
<dbReference type="Proteomes" id="UP000268329">
    <property type="component" value="Chromosome"/>
</dbReference>
<sequence length="66" mass="7198">MAAASEPGHGQRRPGCPPARHTAGCSLAQSDAAPSAGRVDRHGDGPRSRSEHPRRKWPRRRRPPSR</sequence>
<evidence type="ECO:0000256" key="1">
    <source>
        <dbReference type="SAM" id="MobiDB-lite"/>
    </source>
</evidence>
<gene>
    <name evidence="2" type="ORF">D9753_35935</name>
</gene>
<proteinExistence type="predicted"/>
<accession>A0A3G2JLX8</accession>
<feature type="compositionally biased region" description="Basic and acidic residues" evidence="1">
    <location>
        <begin position="38"/>
        <end position="51"/>
    </location>
</feature>
<feature type="compositionally biased region" description="Basic residues" evidence="1">
    <location>
        <begin position="52"/>
        <end position="66"/>
    </location>
</feature>
<protein>
    <submittedName>
        <fullName evidence="2">Uncharacterized protein</fullName>
    </submittedName>
</protein>
<keyword evidence="3" id="KW-1185">Reference proteome</keyword>
<organism evidence="2 3">
    <name type="scientific">Streptomyces dangxiongensis</name>
    <dbReference type="NCBI Taxonomy" id="1442032"/>
    <lineage>
        <taxon>Bacteria</taxon>
        <taxon>Bacillati</taxon>
        <taxon>Actinomycetota</taxon>
        <taxon>Actinomycetes</taxon>
        <taxon>Kitasatosporales</taxon>
        <taxon>Streptomycetaceae</taxon>
        <taxon>Streptomyces</taxon>
    </lineage>
</organism>
<evidence type="ECO:0000313" key="3">
    <source>
        <dbReference type="Proteomes" id="UP000268329"/>
    </source>
</evidence>
<dbReference type="AlphaFoldDB" id="A0A3G2JLX8"/>
<feature type="region of interest" description="Disordered" evidence="1">
    <location>
        <begin position="1"/>
        <end position="66"/>
    </location>
</feature>